<accession>A0ABD7H0J4</accession>
<dbReference type="GO" id="GO:0005524">
    <property type="term" value="F:ATP binding"/>
    <property type="evidence" value="ECO:0007669"/>
    <property type="project" value="UniProtKB-KW"/>
</dbReference>
<dbReference type="PANTHER" id="PTHR23077">
    <property type="entry name" value="AAA-FAMILY ATPASE"/>
    <property type="match status" value="1"/>
</dbReference>
<dbReference type="Gene3D" id="3.40.50.300">
    <property type="entry name" value="P-loop containing nucleotide triphosphate hydrolases"/>
    <property type="match status" value="1"/>
</dbReference>
<sequence>MATAEQFKALLKSHAEGDEARFYSIALQVAAKEARQGHSKLANDIKLIVEKSQKNDEKTSHLTTAKTLQFVHQPKSELQGLLELTPSDVHVEELVLSADVKERLEKVVTEQRQSDKLKCFGLVPRRKLLFTGPPGTGKTMSALMLATELRLPLYTIVLDSLITRYMGETAAKLRLIFDHIRQTRAVYLFDEFDAIGTQRGASNDVGEIRRVLNSFLIFVEQDYSESVIVAATNHPELLDQALYRRFDDIIQFERPQEAQIVMLMKNRLSLFDTNHLNWEAITTEALGLSSAEITRSCDDAAKDAVIYFDGKLETSVIVKALARRHKRGGANRE</sequence>
<dbReference type="InterPro" id="IPR027417">
    <property type="entry name" value="P-loop_NTPase"/>
</dbReference>
<reference evidence="2 3" key="1">
    <citation type="submission" date="2018-07" db="EMBL/GenBank/DDBJ databases">
        <title>The use of a cohorting ward and systematic surveillance cultures for the control of a Klebsiella pneumoniae carbapenemase (KPC)-producing Enterobacteriaceae outbreak.</title>
        <authorList>
            <person name="Doi Y."/>
        </authorList>
    </citation>
    <scope>NUCLEOTIDE SEQUENCE [LARGE SCALE GENOMIC DNA]</scope>
    <source>
        <strain evidence="2 3">1-RC-17-04017</strain>
    </source>
</reference>
<protein>
    <submittedName>
        <fullName evidence="2">ATP-binding protein</fullName>
    </submittedName>
</protein>
<dbReference type="SUPFAM" id="SSF52540">
    <property type="entry name" value="P-loop containing nucleoside triphosphate hydrolases"/>
    <property type="match status" value="1"/>
</dbReference>
<dbReference type="InterPro" id="IPR050168">
    <property type="entry name" value="AAA_ATPase_domain"/>
</dbReference>
<evidence type="ECO:0000313" key="3">
    <source>
        <dbReference type="Proteomes" id="UP000255291"/>
    </source>
</evidence>
<dbReference type="SMART" id="SM00382">
    <property type="entry name" value="AAA"/>
    <property type="match status" value="1"/>
</dbReference>
<dbReference type="EMBL" id="QRBW01000004">
    <property type="protein sequence ID" value="RDT61355.1"/>
    <property type="molecule type" value="Genomic_DNA"/>
</dbReference>
<evidence type="ECO:0000259" key="1">
    <source>
        <dbReference type="SMART" id="SM00382"/>
    </source>
</evidence>
<feature type="domain" description="AAA+ ATPase" evidence="1">
    <location>
        <begin position="124"/>
        <end position="256"/>
    </location>
</feature>
<dbReference type="CDD" id="cd19481">
    <property type="entry name" value="RecA-like_protease"/>
    <property type="match status" value="1"/>
</dbReference>
<keyword evidence="2" id="KW-0547">Nucleotide-binding</keyword>
<dbReference type="AlphaFoldDB" id="A0ABD7H0J4"/>
<name>A0ABD7H0J4_9ENTR</name>
<dbReference type="InterPro" id="IPR003593">
    <property type="entry name" value="AAA+_ATPase"/>
</dbReference>
<dbReference type="PANTHER" id="PTHR23077:SF198">
    <property type="entry name" value="ATP-DEPENDENT ZINC METALLOPROTEASE FTSH"/>
    <property type="match status" value="1"/>
</dbReference>
<organism evidence="2 3">
    <name type="scientific">Enterobacter roggenkampii</name>
    <dbReference type="NCBI Taxonomy" id="1812935"/>
    <lineage>
        <taxon>Bacteria</taxon>
        <taxon>Pseudomonadati</taxon>
        <taxon>Pseudomonadota</taxon>
        <taxon>Gammaproteobacteria</taxon>
        <taxon>Enterobacterales</taxon>
        <taxon>Enterobacteriaceae</taxon>
        <taxon>Enterobacter</taxon>
        <taxon>Enterobacter cloacae complex</taxon>
    </lineage>
</organism>
<evidence type="ECO:0000313" key="2">
    <source>
        <dbReference type="EMBL" id="RDT61355.1"/>
    </source>
</evidence>
<dbReference type="InterPro" id="IPR003959">
    <property type="entry name" value="ATPase_AAA_core"/>
</dbReference>
<gene>
    <name evidence="2" type="ORF">DXF87_03095</name>
</gene>
<keyword evidence="2" id="KW-0067">ATP-binding</keyword>
<comment type="caution">
    <text evidence="2">The sequence shown here is derived from an EMBL/GenBank/DDBJ whole genome shotgun (WGS) entry which is preliminary data.</text>
</comment>
<dbReference type="Proteomes" id="UP000255291">
    <property type="component" value="Unassembled WGS sequence"/>
</dbReference>
<dbReference type="Pfam" id="PF00004">
    <property type="entry name" value="AAA"/>
    <property type="match status" value="1"/>
</dbReference>
<dbReference type="RefSeq" id="WP_115465715.1">
    <property type="nucleotide sequence ID" value="NZ_JABXOW010000010.1"/>
</dbReference>
<proteinExistence type="predicted"/>